<organism evidence="1 2">
    <name type="scientific">Dubosiella muris</name>
    <dbReference type="NCBI Taxonomy" id="3038133"/>
    <lineage>
        <taxon>Bacteria</taxon>
        <taxon>Bacillati</taxon>
        <taxon>Bacillota</taxon>
        <taxon>Erysipelotrichia</taxon>
        <taxon>Erysipelotrichales</taxon>
        <taxon>Erysipelotrichaceae</taxon>
        <taxon>Dubosiella</taxon>
    </lineage>
</organism>
<dbReference type="EC" id="2.7.4.1" evidence="1"/>
<name>A0AC61R9H2_9FIRM</name>
<sequence length="710" mass="82576">MSKTHHRYMQNRELSWLKFNQRVLEEASDPNVPLFERLKFLSIFTSNLDEFYMIRVGTLTDLCYGDPNHVDSRSQMTVQEQLQAIFKETKQLYAMRDTIYKALEETMIDLQFANRAWKDLSRKQKKHLQKYFRERILPLLSPQIMDFHHPFPHLVNQQLYIVVELYEKEKKKFGIVPVPPFVEPFIKVGEEGQNFLLMEQLIINNLDQIFTKSTIKDAAVIRVTRNADVEIDDDRAKDDEDYLDFVKNALKKRSRLAPLRMEVYRSIPDSMLNYLCEQLDISKAQVFLSKTPLELKFLFDLIGKAPQAMKEMLAYPPFAPQPSKYVDPDRGVLSQALDHDILLNYPYQTIDHFLNLLKEASDDPDVLSIKITIYRLATPSRILDYLIRACENGKEVTVLMELRARFDEDHNIQAAQWLEEAGCTVLFGFEHYKVHSKICLITVKTKKGLRLVTQVGTGNYNEKTAKQYTDLCLITANEQIGRDAAAFFQNMALANVEGQYERLLVAPSSLKQTVLKKLDEQIERAKEGKVAEACFKVNSISDTEIMDKLREASCAGVKIVMVVRGICCLLPGVEGETENIEIYSIVGRFLEHSRIYMFGPKEERTIYIASADFMTRNTNHRVEVAVPVENPMLKADIETYFHNLLMDNVKRRRLTCTGCYEPIESEKEDRFDSQQYELEAAKDHPCLYKKKENAFQRWFHQRRRGTKKEQ</sequence>
<evidence type="ECO:0000313" key="2">
    <source>
        <dbReference type="Proteomes" id="UP000308836"/>
    </source>
</evidence>
<proteinExistence type="predicted"/>
<dbReference type="EMBL" id="SRYG01000002">
    <property type="protein sequence ID" value="TGY67021.1"/>
    <property type="molecule type" value="Genomic_DNA"/>
</dbReference>
<evidence type="ECO:0000313" key="1">
    <source>
        <dbReference type="EMBL" id="TGY67021.1"/>
    </source>
</evidence>
<reference evidence="1" key="1">
    <citation type="submission" date="2019-04" db="EMBL/GenBank/DDBJ databases">
        <title>Microbes associate with the intestines of laboratory mice.</title>
        <authorList>
            <person name="Navarre W."/>
            <person name="Wong E."/>
            <person name="Huang K."/>
            <person name="Tropini C."/>
            <person name="Ng K."/>
            <person name="Yu B."/>
        </authorList>
    </citation>
    <scope>NUCLEOTIDE SEQUENCE</scope>
    <source>
        <strain evidence="1">NM09_H32</strain>
    </source>
</reference>
<keyword evidence="1" id="KW-0808">Transferase</keyword>
<accession>A0AC61R9H2</accession>
<keyword evidence="1" id="KW-0418">Kinase</keyword>
<comment type="caution">
    <text evidence="1">The sequence shown here is derived from an EMBL/GenBank/DDBJ whole genome shotgun (WGS) entry which is preliminary data.</text>
</comment>
<keyword evidence="2" id="KW-1185">Reference proteome</keyword>
<gene>
    <name evidence="1" type="primary">ppk1</name>
    <name evidence="1" type="ORF">E5336_01000</name>
</gene>
<protein>
    <submittedName>
        <fullName evidence="1">Polyphosphate kinase 1</fullName>
        <ecNumber evidence="1">2.7.4.1</ecNumber>
    </submittedName>
</protein>
<dbReference type="Proteomes" id="UP000308836">
    <property type="component" value="Unassembled WGS sequence"/>
</dbReference>